<feature type="transmembrane region" description="Helical" evidence="5">
    <location>
        <begin position="83"/>
        <end position="103"/>
    </location>
</feature>
<evidence type="ECO:0000256" key="2">
    <source>
        <dbReference type="ARBA" id="ARBA00022692"/>
    </source>
</evidence>
<dbReference type="STRING" id="1223515.B842_10770"/>
<sequence>MSDTHSLLRHVPVPLFAAVMGLGGLSLAWRRAALVWDLPSWPWHILFGVTVAVFLLVAGAYLAKLIRHPDAVRADVTHPIRMAFVPTITISLLLLATGFSDIAPALARGLWWTGAVGHLVATLYVISSWFGRKDINRDTMTPAWLIPIVGNVVTPLAAPTVGNLELAWFSFGIGVIFWLGLWPMLLNRVLVHDNPLPTKLTPTIAIFLAPPSVIALSWQQLTGHLADPVGVILHAAAVFFALLLLSQVPRLVRLPFSLPILAYTFPVATVATVTVAMAGATGSGFHAALAVIALAAATGIVLGAVVRVAWGTVRGEVLVAE</sequence>
<evidence type="ECO:0000256" key="5">
    <source>
        <dbReference type="SAM" id="Phobius"/>
    </source>
</evidence>
<evidence type="ECO:0000256" key="1">
    <source>
        <dbReference type="ARBA" id="ARBA00004141"/>
    </source>
</evidence>
<feature type="transmembrane region" description="Helical" evidence="5">
    <location>
        <begin position="143"/>
        <end position="161"/>
    </location>
</feature>
<dbReference type="Pfam" id="PF03595">
    <property type="entry name" value="SLAC1"/>
    <property type="match status" value="1"/>
</dbReference>
<proteinExistence type="predicted"/>
<keyword evidence="2 5" id="KW-0812">Transmembrane</keyword>
<feature type="transmembrane region" description="Helical" evidence="5">
    <location>
        <begin position="198"/>
        <end position="218"/>
    </location>
</feature>
<dbReference type="HOGENOM" id="CLU_044414_0_0_11"/>
<dbReference type="EMBL" id="CP005286">
    <property type="protein sequence ID" value="AJE34003.1"/>
    <property type="molecule type" value="Genomic_DNA"/>
</dbReference>
<dbReference type="OrthoDB" id="5017340at2"/>
<feature type="transmembrane region" description="Helical" evidence="5">
    <location>
        <begin position="285"/>
        <end position="306"/>
    </location>
</feature>
<evidence type="ECO:0000256" key="3">
    <source>
        <dbReference type="ARBA" id="ARBA00022989"/>
    </source>
</evidence>
<protein>
    <submittedName>
        <fullName evidence="6">C4-dicarboxylate transporter/malic acid transport protein</fullName>
    </submittedName>
</protein>
<dbReference type="AlphaFoldDB" id="A0A0B5DCU3"/>
<name>A0A0B5DCU3_9CORY</name>
<feature type="transmembrane region" description="Helical" evidence="5">
    <location>
        <begin position="167"/>
        <end position="186"/>
    </location>
</feature>
<keyword evidence="4 5" id="KW-0472">Membrane</keyword>
<dbReference type="InterPro" id="IPR052951">
    <property type="entry name" value="Tellurite_res_ion_channel"/>
</dbReference>
<dbReference type="InterPro" id="IPR038665">
    <property type="entry name" value="Voltage-dep_anion_channel_sf"/>
</dbReference>
<dbReference type="GO" id="GO:0046583">
    <property type="term" value="F:monoatomic cation efflux transmembrane transporter activity"/>
    <property type="evidence" value="ECO:0007669"/>
    <property type="project" value="TreeGrafter"/>
</dbReference>
<dbReference type="Gene3D" id="1.50.10.150">
    <property type="entry name" value="Voltage-dependent anion channel"/>
    <property type="match status" value="1"/>
</dbReference>
<keyword evidence="3 5" id="KW-1133">Transmembrane helix</keyword>
<dbReference type="Proteomes" id="UP000031524">
    <property type="component" value="Chromosome"/>
</dbReference>
<dbReference type="GO" id="GO:0005886">
    <property type="term" value="C:plasma membrane"/>
    <property type="evidence" value="ECO:0007669"/>
    <property type="project" value="TreeGrafter"/>
</dbReference>
<organism evidence="6 7">
    <name type="scientific">Corynebacterium humireducens NBRC 106098 = DSM 45392</name>
    <dbReference type="NCBI Taxonomy" id="1223515"/>
    <lineage>
        <taxon>Bacteria</taxon>
        <taxon>Bacillati</taxon>
        <taxon>Actinomycetota</taxon>
        <taxon>Actinomycetes</taxon>
        <taxon>Mycobacteriales</taxon>
        <taxon>Corynebacteriaceae</taxon>
        <taxon>Corynebacterium</taxon>
    </lineage>
</organism>
<comment type="subcellular location">
    <subcellularLocation>
        <location evidence="1">Membrane</location>
        <topology evidence="1">Multi-pass membrane protein</topology>
    </subcellularLocation>
</comment>
<feature type="transmembrane region" description="Helical" evidence="5">
    <location>
        <begin position="7"/>
        <end position="29"/>
    </location>
</feature>
<dbReference type="KEGG" id="chm:B842_10770"/>
<accession>A0A0B5DCU3</accession>
<dbReference type="RefSeq" id="WP_040086681.1">
    <property type="nucleotide sequence ID" value="NZ_BCSU01000001.1"/>
</dbReference>
<feature type="transmembrane region" description="Helical" evidence="5">
    <location>
        <begin position="109"/>
        <end position="131"/>
    </location>
</feature>
<evidence type="ECO:0000256" key="4">
    <source>
        <dbReference type="ARBA" id="ARBA00023136"/>
    </source>
</evidence>
<feature type="transmembrane region" description="Helical" evidence="5">
    <location>
        <begin position="41"/>
        <end position="63"/>
    </location>
</feature>
<dbReference type="CDD" id="cd09323">
    <property type="entry name" value="TDT_SLAC1_like"/>
    <property type="match status" value="1"/>
</dbReference>
<evidence type="ECO:0000313" key="7">
    <source>
        <dbReference type="Proteomes" id="UP000031524"/>
    </source>
</evidence>
<gene>
    <name evidence="6" type="ORF">B842_10770</name>
</gene>
<dbReference type="PANTHER" id="PTHR37955">
    <property type="entry name" value="TELLURITE RESISTANCE PROTEIN TEHA"/>
    <property type="match status" value="1"/>
</dbReference>
<reference evidence="6 7" key="1">
    <citation type="submission" date="2013-04" db="EMBL/GenBank/DDBJ databases">
        <title>Complete genome sequence of Corynebacterium humireducens DSM 45392(T), isolated from a wastewater-fed microbial fuel cell.</title>
        <authorList>
            <person name="Ruckert C."/>
            <person name="Albersmeier A."/>
            <person name="Kalinowski J."/>
        </authorList>
    </citation>
    <scope>NUCLEOTIDE SEQUENCE [LARGE SCALE GENOMIC DNA]</scope>
    <source>
        <strain evidence="7">MFC-5</strain>
    </source>
</reference>
<evidence type="ECO:0000313" key="6">
    <source>
        <dbReference type="EMBL" id="AJE34003.1"/>
    </source>
</evidence>
<dbReference type="PANTHER" id="PTHR37955:SF1">
    <property type="entry name" value="DEP DOMAIN-CONTAINING PROTEIN"/>
    <property type="match status" value="1"/>
</dbReference>
<dbReference type="InterPro" id="IPR004695">
    <property type="entry name" value="SLAC1/Mae1/Ssu1/TehA"/>
</dbReference>
<feature type="transmembrane region" description="Helical" evidence="5">
    <location>
        <begin position="230"/>
        <end position="248"/>
    </location>
</feature>
<feature type="transmembrane region" description="Helical" evidence="5">
    <location>
        <begin position="260"/>
        <end position="279"/>
    </location>
</feature>
<keyword evidence="7" id="KW-1185">Reference proteome</keyword>